<dbReference type="OrthoDB" id="1898716at2759"/>
<dbReference type="EMBL" id="CACTIH010005489">
    <property type="protein sequence ID" value="CAA2995091.1"/>
    <property type="molecule type" value="Genomic_DNA"/>
</dbReference>
<name>A0A8S0SRJ9_OLEEU</name>
<reference evidence="7 8" key="1">
    <citation type="submission" date="2019-12" db="EMBL/GenBank/DDBJ databases">
        <authorList>
            <person name="Alioto T."/>
            <person name="Alioto T."/>
            <person name="Gomez Garrido J."/>
        </authorList>
    </citation>
    <scope>NUCLEOTIDE SEQUENCE [LARGE SCALE GENOMIC DNA]</scope>
</reference>
<dbReference type="InterPro" id="IPR050142">
    <property type="entry name" value="MADS-box/MEF2_TF"/>
</dbReference>
<dbReference type="PRINTS" id="PR00404">
    <property type="entry name" value="MADSDOMAIN"/>
</dbReference>
<protein>
    <submittedName>
        <fullName evidence="7">Agamous-like MADS-box AGL66</fullName>
    </submittedName>
</protein>
<keyword evidence="8" id="KW-1185">Reference proteome</keyword>
<keyword evidence="2" id="KW-0805">Transcription regulation</keyword>
<dbReference type="Pfam" id="PF00319">
    <property type="entry name" value="SRF-TF"/>
    <property type="match status" value="1"/>
</dbReference>
<keyword evidence="5" id="KW-0539">Nucleus</keyword>
<organism evidence="7 8">
    <name type="scientific">Olea europaea subsp. europaea</name>
    <dbReference type="NCBI Taxonomy" id="158383"/>
    <lineage>
        <taxon>Eukaryota</taxon>
        <taxon>Viridiplantae</taxon>
        <taxon>Streptophyta</taxon>
        <taxon>Embryophyta</taxon>
        <taxon>Tracheophyta</taxon>
        <taxon>Spermatophyta</taxon>
        <taxon>Magnoliopsida</taxon>
        <taxon>eudicotyledons</taxon>
        <taxon>Gunneridae</taxon>
        <taxon>Pentapetalae</taxon>
        <taxon>asterids</taxon>
        <taxon>lamiids</taxon>
        <taxon>Lamiales</taxon>
        <taxon>Oleaceae</taxon>
        <taxon>Oleeae</taxon>
        <taxon>Olea</taxon>
    </lineage>
</organism>
<dbReference type="GO" id="GO:0005634">
    <property type="term" value="C:nucleus"/>
    <property type="evidence" value="ECO:0007669"/>
    <property type="project" value="UniProtKB-SubCell"/>
</dbReference>
<dbReference type="GO" id="GO:0003677">
    <property type="term" value="F:DNA binding"/>
    <property type="evidence" value="ECO:0007669"/>
    <property type="project" value="UniProtKB-KW"/>
</dbReference>
<accession>A0A8S0SRJ9</accession>
<dbReference type="Gene3D" id="3.40.1810.10">
    <property type="entry name" value="Transcription factor, MADS-box"/>
    <property type="match status" value="1"/>
</dbReference>
<dbReference type="PANTHER" id="PTHR48019">
    <property type="entry name" value="SERUM RESPONSE FACTOR HOMOLOG"/>
    <property type="match status" value="1"/>
</dbReference>
<dbReference type="SMART" id="SM00432">
    <property type="entry name" value="MADS"/>
    <property type="match status" value="1"/>
</dbReference>
<dbReference type="PROSITE" id="PS50066">
    <property type="entry name" value="MADS_BOX_2"/>
    <property type="match status" value="1"/>
</dbReference>
<dbReference type="SUPFAM" id="SSF55455">
    <property type="entry name" value="SRF-like"/>
    <property type="match status" value="1"/>
</dbReference>
<gene>
    <name evidence="7" type="ORF">OLEA9_A115414</name>
</gene>
<keyword evidence="4" id="KW-0804">Transcription</keyword>
<dbReference type="Proteomes" id="UP000594638">
    <property type="component" value="Unassembled WGS sequence"/>
</dbReference>
<evidence type="ECO:0000313" key="8">
    <source>
        <dbReference type="Proteomes" id="UP000594638"/>
    </source>
</evidence>
<evidence type="ECO:0000256" key="1">
    <source>
        <dbReference type="ARBA" id="ARBA00004123"/>
    </source>
</evidence>
<comment type="subcellular location">
    <subcellularLocation>
        <location evidence="1">Nucleus</location>
    </subcellularLocation>
</comment>
<dbReference type="AlphaFoldDB" id="A0A8S0SRJ9"/>
<evidence type="ECO:0000256" key="4">
    <source>
        <dbReference type="ARBA" id="ARBA00023163"/>
    </source>
</evidence>
<evidence type="ECO:0000256" key="2">
    <source>
        <dbReference type="ARBA" id="ARBA00023015"/>
    </source>
</evidence>
<evidence type="ECO:0000256" key="3">
    <source>
        <dbReference type="ARBA" id="ARBA00023125"/>
    </source>
</evidence>
<dbReference type="InterPro" id="IPR002100">
    <property type="entry name" value="TF_MADSbox"/>
</dbReference>
<dbReference type="Gramene" id="OE9A115414T1">
    <property type="protein sequence ID" value="OE9A115414C1"/>
    <property type="gene ID" value="OE9A115414"/>
</dbReference>
<keyword evidence="3" id="KW-0238">DNA-binding</keyword>
<dbReference type="GO" id="GO:0046983">
    <property type="term" value="F:protein dimerization activity"/>
    <property type="evidence" value="ECO:0007669"/>
    <property type="project" value="InterPro"/>
</dbReference>
<sequence length="251" mass="28337">MGRKKLAMKRIENSKFRQIAYAKRKDGIVKKTNELSILCDTDVALIMFSPTGCLTTFPSNGRVEDTFLRFVDRPDEQRGGPIRNEEYLSRRLKQLKVEREILERVAKYFYPSSISPSLCMSVLDLADKLDKLNRQHHDAQEKMRLYGPNVKEVNSVHEAELYQQSLMAAIERVQLSKAKLLGNRQRSNNIEAGKVNMEDSAFITDHSADVNQNGSSIGVENRAGPHLSLSLIQSQKQWKALGGEMTPNSAG</sequence>
<proteinExistence type="predicted"/>
<comment type="caution">
    <text evidence="7">The sequence shown here is derived from an EMBL/GenBank/DDBJ whole genome shotgun (WGS) entry which is preliminary data.</text>
</comment>
<evidence type="ECO:0000313" key="7">
    <source>
        <dbReference type="EMBL" id="CAA2995091.1"/>
    </source>
</evidence>
<evidence type="ECO:0000256" key="5">
    <source>
        <dbReference type="ARBA" id="ARBA00023242"/>
    </source>
</evidence>
<dbReference type="InterPro" id="IPR036879">
    <property type="entry name" value="TF_MADSbox_sf"/>
</dbReference>
<evidence type="ECO:0000259" key="6">
    <source>
        <dbReference type="PROSITE" id="PS50066"/>
    </source>
</evidence>
<dbReference type="CDD" id="cd00120">
    <property type="entry name" value="MADS"/>
    <property type="match status" value="1"/>
</dbReference>
<feature type="domain" description="MADS-box" evidence="6">
    <location>
        <begin position="1"/>
        <end position="61"/>
    </location>
</feature>